<gene>
    <name evidence="1" type="ORF">CUJ84_pRLN3000573</name>
</gene>
<evidence type="ECO:0000313" key="1">
    <source>
        <dbReference type="EMBL" id="AUW47680.1"/>
    </source>
</evidence>
<protein>
    <submittedName>
        <fullName evidence="1">Uncharacterized protein</fullName>
    </submittedName>
</protein>
<accession>A0A2K9ZHM6</accession>
<geneLocation type="plasmid" evidence="2">
    <name>prln3</name>
</geneLocation>
<name>A0A2K9ZHM6_RHILE</name>
<reference evidence="1 2" key="1">
    <citation type="submission" date="2017-11" db="EMBL/GenBank/DDBJ databases">
        <title>Complete genome of Rhizobium leguminosarum Norway, an ineffective micro-symbiont.</title>
        <authorList>
            <person name="Hoffrichter A."/>
            <person name="Liang J."/>
            <person name="Brachmann A."/>
            <person name="Marin M."/>
        </authorList>
    </citation>
    <scope>NUCLEOTIDE SEQUENCE [LARGE SCALE GENOMIC DNA]</scope>
    <source>
        <strain evidence="1 2">Norway</strain>
        <plasmid evidence="2">Plasmid prln3</plasmid>
    </source>
</reference>
<proteinExistence type="predicted"/>
<keyword evidence="1" id="KW-0614">Plasmid</keyword>
<dbReference type="AlphaFoldDB" id="A0A2K9ZHM6"/>
<evidence type="ECO:0000313" key="2">
    <source>
        <dbReference type="Proteomes" id="UP000238523"/>
    </source>
</evidence>
<organism evidence="1 2">
    <name type="scientific">Rhizobium leguminosarum</name>
    <dbReference type="NCBI Taxonomy" id="384"/>
    <lineage>
        <taxon>Bacteria</taxon>
        <taxon>Pseudomonadati</taxon>
        <taxon>Pseudomonadota</taxon>
        <taxon>Alphaproteobacteria</taxon>
        <taxon>Hyphomicrobiales</taxon>
        <taxon>Rhizobiaceae</taxon>
        <taxon>Rhizobium/Agrobacterium group</taxon>
        <taxon>Rhizobium</taxon>
    </lineage>
</organism>
<dbReference type="Proteomes" id="UP000238523">
    <property type="component" value="Plasmid pRLN3"/>
</dbReference>
<sequence>MSSAFQLVEGAAEAAHGVLFAPVPVGLERRLDLDEERNLDGQFQAEFPLAEVVTDHLAEGAEPTAGGGEELSELLHGIFSFRNADIAGIGRMADKEGRT</sequence>
<dbReference type="EMBL" id="CP025015">
    <property type="protein sequence ID" value="AUW47680.1"/>
    <property type="molecule type" value="Genomic_DNA"/>
</dbReference>